<dbReference type="PROSITE" id="PS51327">
    <property type="entry name" value="DICER_DSRBF"/>
    <property type="match status" value="1"/>
</dbReference>
<keyword evidence="14" id="KW-0051">Antiviral defense</keyword>
<accession>A0A2T3A322</accession>
<dbReference type="GO" id="GO:0050688">
    <property type="term" value="P:regulation of defense response to virus"/>
    <property type="evidence" value="ECO:0007669"/>
    <property type="project" value="UniProtKB-KW"/>
</dbReference>
<feature type="domain" description="RNase III" evidence="19">
    <location>
        <begin position="1063"/>
        <end position="1192"/>
    </location>
</feature>
<dbReference type="Gene3D" id="3.30.160.380">
    <property type="entry name" value="Dicer dimerisation domain"/>
    <property type="match status" value="1"/>
</dbReference>
<evidence type="ECO:0000259" key="21">
    <source>
        <dbReference type="PROSITE" id="PS51192"/>
    </source>
</evidence>
<dbReference type="Gene3D" id="1.10.1520.10">
    <property type="entry name" value="Ribonuclease III domain"/>
    <property type="match status" value="2"/>
</dbReference>
<evidence type="ECO:0000313" key="24">
    <source>
        <dbReference type="EMBL" id="PSR81982.1"/>
    </source>
</evidence>
<keyword evidence="6" id="KW-0677">Repeat</keyword>
<evidence type="ECO:0000256" key="2">
    <source>
        <dbReference type="ARBA" id="ARBA00001946"/>
    </source>
</evidence>
<dbReference type="InParanoid" id="A0A2T3A322"/>
<keyword evidence="5" id="KW-0479">Metal-binding</keyword>
<dbReference type="Proteomes" id="UP000241462">
    <property type="component" value="Unassembled WGS sequence"/>
</dbReference>
<dbReference type="GO" id="GO:0003723">
    <property type="term" value="F:RNA binding"/>
    <property type="evidence" value="ECO:0007669"/>
    <property type="project" value="UniProtKB-UniRule"/>
</dbReference>
<dbReference type="FunFam" id="1.10.1520.10:FF:000015">
    <property type="entry name" value="Dicer-like protein 1"/>
    <property type="match status" value="1"/>
</dbReference>
<dbReference type="GO" id="GO:0004386">
    <property type="term" value="F:helicase activity"/>
    <property type="evidence" value="ECO:0007669"/>
    <property type="project" value="UniProtKB-KW"/>
</dbReference>
<keyword evidence="4" id="KW-0930">Antiviral protein</keyword>
<dbReference type="InterPro" id="IPR036389">
    <property type="entry name" value="RNase_III_sf"/>
</dbReference>
<evidence type="ECO:0000256" key="17">
    <source>
        <dbReference type="PROSITE-ProRule" id="PRU00657"/>
    </source>
</evidence>
<dbReference type="GO" id="GO:0005634">
    <property type="term" value="C:nucleus"/>
    <property type="evidence" value="ECO:0007669"/>
    <property type="project" value="TreeGrafter"/>
</dbReference>
<dbReference type="GO" id="GO:0005737">
    <property type="term" value="C:cytoplasm"/>
    <property type="evidence" value="ECO:0007669"/>
    <property type="project" value="TreeGrafter"/>
</dbReference>
<dbReference type="Pfam" id="PF00636">
    <property type="entry name" value="Ribonuclease_3"/>
    <property type="match status" value="2"/>
</dbReference>
<dbReference type="InterPro" id="IPR001650">
    <property type="entry name" value="Helicase_C-like"/>
</dbReference>
<keyword evidence="25" id="KW-1185">Reference proteome</keyword>
<dbReference type="GO" id="GO:0030422">
    <property type="term" value="P:siRNA processing"/>
    <property type="evidence" value="ECO:0007669"/>
    <property type="project" value="TreeGrafter"/>
</dbReference>
<feature type="compositionally biased region" description="Basic and acidic residues" evidence="18">
    <location>
        <begin position="9"/>
        <end position="21"/>
    </location>
</feature>
<dbReference type="EMBL" id="KZ678489">
    <property type="protein sequence ID" value="PSR81982.1"/>
    <property type="molecule type" value="Genomic_DNA"/>
</dbReference>
<evidence type="ECO:0000259" key="20">
    <source>
        <dbReference type="PROSITE" id="PS50821"/>
    </source>
</evidence>
<evidence type="ECO:0000256" key="5">
    <source>
        <dbReference type="ARBA" id="ARBA00022723"/>
    </source>
</evidence>
<feature type="domain" description="Dicer dsRNA-binding fold" evidence="23">
    <location>
        <begin position="619"/>
        <end position="713"/>
    </location>
</feature>
<evidence type="ECO:0000259" key="19">
    <source>
        <dbReference type="PROSITE" id="PS50142"/>
    </source>
</evidence>
<dbReference type="Pfam" id="PF04851">
    <property type="entry name" value="ResIII"/>
    <property type="match status" value="1"/>
</dbReference>
<dbReference type="GO" id="GO:0005524">
    <property type="term" value="F:ATP binding"/>
    <property type="evidence" value="ECO:0007669"/>
    <property type="project" value="UniProtKB-KW"/>
</dbReference>
<dbReference type="InterPro" id="IPR056755">
    <property type="entry name" value="DSRM_2"/>
</dbReference>
<keyword evidence="9 24" id="KW-0347">Helicase</keyword>
<dbReference type="PANTHER" id="PTHR14950:SF62">
    <property type="entry name" value="DICER-LIKE PROTEIN 1"/>
    <property type="match status" value="1"/>
</dbReference>
<dbReference type="GO" id="GO:0003677">
    <property type="term" value="F:DNA binding"/>
    <property type="evidence" value="ECO:0007669"/>
    <property type="project" value="InterPro"/>
</dbReference>
<dbReference type="SUPFAM" id="SSF52540">
    <property type="entry name" value="P-loop containing nucleoside triphosphate hydrolases"/>
    <property type="match status" value="1"/>
</dbReference>
<evidence type="ECO:0000259" key="23">
    <source>
        <dbReference type="PROSITE" id="PS51327"/>
    </source>
</evidence>
<evidence type="ECO:0000256" key="3">
    <source>
        <dbReference type="ARBA" id="ARBA00020797"/>
    </source>
</evidence>
<feature type="domain" description="PAZ" evidence="20">
    <location>
        <begin position="867"/>
        <end position="1001"/>
    </location>
</feature>
<dbReference type="PROSITE" id="PS51192">
    <property type="entry name" value="HELICASE_ATP_BIND_1"/>
    <property type="match status" value="1"/>
</dbReference>
<feature type="region of interest" description="Disordered" evidence="18">
    <location>
        <begin position="1"/>
        <end position="26"/>
    </location>
</feature>
<dbReference type="PROSITE" id="PS50821">
    <property type="entry name" value="PAZ"/>
    <property type="match status" value="1"/>
</dbReference>
<reference evidence="24 25" key="1">
    <citation type="journal article" date="2018" name="Mycol. Prog.">
        <title>Coniella lustricola, a new species from submerged detritus.</title>
        <authorList>
            <person name="Raudabaugh D.B."/>
            <person name="Iturriaga T."/>
            <person name="Carver A."/>
            <person name="Mondo S."/>
            <person name="Pangilinan J."/>
            <person name="Lipzen A."/>
            <person name="He G."/>
            <person name="Amirebrahimi M."/>
            <person name="Grigoriev I.V."/>
            <person name="Miller A.N."/>
        </authorList>
    </citation>
    <scope>NUCLEOTIDE SEQUENCE [LARGE SCALE GENOMIC DNA]</scope>
    <source>
        <strain evidence="24 25">B22-T-1</strain>
    </source>
</reference>
<dbReference type="SMART" id="SM00490">
    <property type="entry name" value="HELICc"/>
    <property type="match status" value="1"/>
</dbReference>
<dbReference type="CDD" id="cd18802">
    <property type="entry name" value="SF2_C_dicer"/>
    <property type="match status" value="1"/>
</dbReference>
<dbReference type="STRING" id="2025994.A0A2T3A322"/>
<keyword evidence="13 17" id="KW-0694">RNA-binding</keyword>
<evidence type="ECO:0000256" key="9">
    <source>
        <dbReference type="ARBA" id="ARBA00022806"/>
    </source>
</evidence>
<evidence type="ECO:0000256" key="15">
    <source>
        <dbReference type="ARBA" id="ARBA00023211"/>
    </source>
</evidence>
<evidence type="ECO:0000256" key="7">
    <source>
        <dbReference type="ARBA" id="ARBA00022741"/>
    </source>
</evidence>
<evidence type="ECO:0000256" key="6">
    <source>
        <dbReference type="ARBA" id="ARBA00022737"/>
    </source>
</evidence>
<keyword evidence="7" id="KW-0547">Nucleotide-binding</keyword>
<dbReference type="GO" id="GO:0046872">
    <property type="term" value="F:metal ion binding"/>
    <property type="evidence" value="ECO:0007669"/>
    <property type="project" value="UniProtKB-KW"/>
</dbReference>
<evidence type="ECO:0000313" key="25">
    <source>
        <dbReference type="Proteomes" id="UP000241462"/>
    </source>
</evidence>
<dbReference type="FunFam" id="3.40.50.300:FF:000628">
    <property type="entry name" value="Endoribonuclease Dicer"/>
    <property type="match status" value="1"/>
</dbReference>
<evidence type="ECO:0000256" key="11">
    <source>
        <dbReference type="ARBA" id="ARBA00022840"/>
    </source>
</evidence>
<dbReference type="Pfam" id="PF00271">
    <property type="entry name" value="Helicase_C"/>
    <property type="match status" value="1"/>
</dbReference>
<evidence type="ECO:0000256" key="4">
    <source>
        <dbReference type="ARBA" id="ARBA00022721"/>
    </source>
</evidence>
<keyword evidence="11" id="KW-0067">ATP-binding</keyword>
<sequence length="1543" mass="175979">MDLAPEEDGDHRDDNDAQYRSDDEEVSRLVLNEPSLPRKITQKKAIEQAGFAKWLLTNQQTMGQKAKKLTSEEHDTLAYMVRRWEGGEKIITSPRDYQLELFERAKHENTIAVLDTGTGKTLIAALLLEHTIDQEIEARAKGSPRRISFFLVDKVALAFQQHAVLECNLAHPVAVFSGESVKHTWNGDFWRQEMAKNEVVVCTAEILNQCLQYAYIRIDQINLLIFDEAHHTKKNHPYARIIKDYYASAHDMGLRVPRVFGMTASPVDARVDIHKAATELEGLLHSRIATTADPDALRRTVCKPKSEVVYPYEPLYRHTQTGLTYELDTLFGTNKLFTKAFAFCKIASRELGLWFVDRMWQLFMGDEDILQLEEKIERRLGKDQAGPEMIEKQRQAVRAARKLISSHEFPEPGEDTVSSKVHALIEVLKAHFTVAPIKCIVFVERRWTAKLLTDFFGSYHSDITGLKVGALMGASTMDSSSQTSFREQIRTIIGFKKGTINCIFATSVAEEGLDIPDCNLIVRFDLCKTMIQYIQSRGRARQSCSTYVHLIEKGNGEHQMRIHQNTMHENVLRNFCATQPEDRLLKGSDYNMDYFLRNEKKQRQFTVKSTGAKLTYKNSLAILGGFLNSLRNQDDYTEDNHLNADYSVMPVQGGFACEIMMPALSPVTSAMGRTYSTKQVAKCSAAFEVCFRLLERKFLDENLRSRFVEKRHIMANARLAVSSKKRAKYDMRLKPSLWAELGTPTDLYATVFALSNPGAHERPSRPLMILTRTPLPQTWPFLLYLGLDGTSGTSEVICRVMSSPITPTETILQLLTRFTLKIFIDMYNKLYSAGAADLPYFLVPVIQDHAFPFQTVSSPSDVIDWAALQRVLERDGEDYTANEPDDFFRDKYIVDPHDGARRFWLEGLRKDLNCRSPVPDEVAIQPTYRGWKRGDVPHDILHWSVSAWKATREARANKWNDKQPVVIGRHATLRRNFLVDLMEVRKNPICYFILEPMRISPLPADFVAMAYLLPSIIHKVEQNLIALDACKLLQLDIHPDLALEAFTKDSDNQGEDDGLESMEAFEPSNYQAGMGDNYERLEFLGDSFLKMATTISVFTLIPKKDEFDYHCERMVMICNQNLFGVALSDDIKLQEYIRSKSFERSTWYPMLKLVAGKTHLKTRKQVDEHRLSDKSIADVCEALIGAAYMTTRKDNDFDLAVQAVTKLVRHKNHPMMSWKDYHAAYTTPDWQMLPPNATELIMAKNIHEKVGYKFRYPRLLRSAFRHPSRHYAFDKVPHYQRLEFLGDALLDMVCVDYLFHTAPHKGPQWLTEHKMAMVSNQFLGYLAVSLEFHRFILHSHASLGSQILEYVTEITEALRVAEDTAEAAGKPRSAFSHDFWVEVRHPPKCIPDVLEAYIGAIFVDSDYNYTLVQEFFHEHVLPHFKNMALYDTFAQKHPVTFFTQFVFEAFGCHAYGLHSEEMPVKDDAGLVTGQTRVVAGVLVHGKVVEGAVRESSRYAKTAAARKALDRLKGMTKDEFLLEYGCDCKPGAAPVDINDSATAI</sequence>
<comment type="cofactor">
    <cofactor evidence="2">
        <name>Mg(2+)</name>
        <dbReference type="ChEBI" id="CHEBI:18420"/>
    </cofactor>
</comment>
<dbReference type="InterPro" id="IPR000999">
    <property type="entry name" value="RNase_III_dom"/>
</dbReference>
<dbReference type="PANTHER" id="PTHR14950">
    <property type="entry name" value="DICER-RELATED"/>
    <property type="match status" value="1"/>
</dbReference>
<dbReference type="Gene3D" id="3.40.50.300">
    <property type="entry name" value="P-loop containing nucleotide triphosphate hydrolases"/>
    <property type="match status" value="2"/>
</dbReference>
<dbReference type="InterPro" id="IPR038248">
    <property type="entry name" value="Dicer_dimer_sf"/>
</dbReference>
<dbReference type="GO" id="GO:0004525">
    <property type="term" value="F:ribonuclease III activity"/>
    <property type="evidence" value="ECO:0007669"/>
    <property type="project" value="InterPro"/>
</dbReference>
<comment type="similarity">
    <text evidence="16 17">Belongs to the helicase family. Dicer subfamily.</text>
</comment>
<dbReference type="InterPro" id="IPR003100">
    <property type="entry name" value="PAZ_dom"/>
</dbReference>
<dbReference type="CDD" id="cd00593">
    <property type="entry name" value="RIBOc"/>
    <property type="match status" value="2"/>
</dbReference>
<comment type="cofactor">
    <cofactor evidence="1">
        <name>Mn(2+)</name>
        <dbReference type="ChEBI" id="CHEBI:29035"/>
    </cofactor>
</comment>
<feature type="domain" description="RNase III" evidence="19">
    <location>
        <begin position="1243"/>
        <end position="1406"/>
    </location>
</feature>
<dbReference type="InterPro" id="IPR027417">
    <property type="entry name" value="P-loop_NTPase"/>
</dbReference>
<feature type="domain" description="Helicase ATP-binding" evidence="21">
    <location>
        <begin position="101"/>
        <end position="284"/>
    </location>
</feature>
<dbReference type="PROSITE" id="PS50142">
    <property type="entry name" value="RNASE_3_2"/>
    <property type="match status" value="2"/>
</dbReference>
<evidence type="ECO:0000256" key="16">
    <source>
        <dbReference type="ARBA" id="ARBA00035116"/>
    </source>
</evidence>
<keyword evidence="8" id="KW-0378">Hydrolase</keyword>
<dbReference type="InterPro" id="IPR006935">
    <property type="entry name" value="Helicase/UvrB_N"/>
</dbReference>
<dbReference type="PROSITE" id="PS51194">
    <property type="entry name" value="HELICASE_CTER"/>
    <property type="match status" value="1"/>
</dbReference>
<keyword evidence="15" id="KW-0464">Manganese</keyword>
<organism evidence="24 25">
    <name type="scientific">Coniella lustricola</name>
    <dbReference type="NCBI Taxonomy" id="2025994"/>
    <lineage>
        <taxon>Eukaryota</taxon>
        <taxon>Fungi</taxon>
        <taxon>Dikarya</taxon>
        <taxon>Ascomycota</taxon>
        <taxon>Pezizomycotina</taxon>
        <taxon>Sordariomycetes</taxon>
        <taxon>Sordariomycetidae</taxon>
        <taxon>Diaporthales</taxon>
        <taxon>Schizoparmaceae</taxon>
        <taxon>Coniella</taxon>
    </lineage>
</organism>
<evidence type="ECO:0000256" key="1">
    <source>
        <dbReference type="ARBA" id="ARBA00001936"/>
    </source>
</evidence>
<dbReference type="CDD" id="cd18034">
    <property type="entry name" value="DEXHc_dicer"/>
    <property type="match status" value="1"/>
</dbReference>
<evidence type="ECO:0000256" key="12">
    <source>
        <dbReference type="ARBA" id="ARBA00022842"/>
    </source>
</evidence>
<evidence type="ECO:0000259" key="22">
    <source>
        <dbReference type="PROSITE" id="PS51194"/>
    </source>
</evidence>
<protein>
    <recommendedName>
        <fullName evidence="3">Dicer-like protein 1</fullName>
    </recommendedName>
</protein>
<dbReference type="PROSITE" id="PS00517">
    <property type="entry name" value="RNASE_3_1"/>
    <property type="match status" value="2"/>
</dbReference>
<evidence type="ECO:0000256" key="18">
    <source>
        <dbReference type="SAM" id="MobiDB-lite"/>
    </source>
</evidence>
<evidence type="ECO:0000256" key="8">
    <source>
        <dbReference type="ARBA" id="ARBA00022801"/>
    </source>
</evidence>
<evidence type="ECO:0000256" key="10">
    <source>
        <dbReference type="ARBA" id="ARBA00022833"/>
    </source>
</evidence>
<dbReference type="SMART" id="SM00535">
    <property type="entry name" value="RIBOc"/>
    <property type="match status" value="2"/>
</dbReference>
<evidence type="ECO:0000256" key="13">
    <source>
        <dbReference type="ARBA" id="ARBA00022884"/>
    </source>
</evidence>
<dbReference type="SMART" id="SM00487">
    <property type="entry name" value="DEXDc"/>
    <property type="match status" value="1"/>
</dbReference>
<dbReference type="InterPro" id="IPR014001">
    <property type="entry name" value="Helicase_ATP-bd"/>
</dbReference>
<keyword evidence="10" id="KW-0862">Zinc</keyword>
<name>A0A2T3A322_9PEZI</name>
<evidence type="ECO:0000256" key="14">
    <source>
        <dbReference type="ARBA" id="ARBA00023118"/>
    </source>
</evidence>
<proteinExistence type="inferred from homology"/>
<dbReference type="SUPFAM" id="SSF69065">
    <property type="entry name" value="RNase III domain-like"/>
    <property type="match status" value="2"/>
</dbReference>
<keyword evidence="12" id="KW-0460">Magnesium</keyword>
<feature type="domain" description="Helicase C-terminal" evidence="22">
    <location>
        <begin position="427"/>
        <end position="586"/>
    </location>
</feature>
<dbReference type="InterPro" id="IPR005034">
    <property type="entry name" value="Dicer_dimerisation"/>
</dbReference>
<dbReference type="Pfam" id="PF03368">
    <property type="entry name" value="Dicer_dimer"/>
    <property type="match status" value="1"/>
</dbReference>
<gene>
    <name evidence="24" type="ORF">BD289DRAFT_371955</name>
</gene>
<dbReference type="GO" id="GO:0051607">
    <property type="term" value="P:defense response to virus"/>
    <property type="evidence" value="ECO:0007669"/>
    <property type="project" value="UniProtKB-KW"/>
</dbReference>
<dbReference type="Pfam" id="PF24995">
    <property type="entry name" value="DSRM_2"/>
    <property type="match status" value="1"/>
</dbReference>
<dbReference type="OrthoDB" id="416741at2759"/>